<comment type="caution">
    <text evidence="1">The sequence shown here is derived from an EMBL/GenBank/DDBJ whole genome shotgun (WGS) entry which is preliminary data.</text>
</comment>
<dbReference type="Gene3D" id="3.10.20.30">
    <property type="match status" value="1"/>
</dbReference>
<proteinExistence type="predicted"/>
<gene>
    <name evidence="1" type="ORF">FC83_GL003149</name>
</gene>
<dbReference type="RefSeq" id="WP_057002674.1">
    <property type="nucleotide sequence ID" value="NZ_AZGA01000057.1"/>
</dbReference>
<name>A0A0R1XTH9_9LACO</name>
<keyword evidence="2" id="KW-1185">Reference proteome</keyword>
<dbReference type="InterPro" id="IPR003749">
    <property type="entry name" value="ThiS/MoaD-like"/>
</dbReference>
<dbReference type="Pfam" id="PF02597">
    <property type="entry name" value="ThiS"/>
    <property type="match status" value="1"/>
</dbReference>
<dbReference type="PATRIC" id="fig|1423734.3.peg.3198"/>
<evidence type="ECO:0000313" key="2">
    <source>
        <dbReference type="Proteomes" id="UP000051236"/>
    </source>
</evidence>
<organism evidence="1 2">
    <name type="scientific">Agrilactobacillus composti DSM 18527 = JCM 14202</name>
    <dbReference type="NCBI Taxonomy" id="1423734"/>
    <lineage>
        <taxon>Bacteria</taxon>
        <taxon>Bacillati</taxon>
        <taxon>Bacillota</taxon>
        <taxon>Bacilli</taxon>
        <taxon>Lactobacillales</taxon>
        <taxon>Lactobacillaceae</taxon>
        <taxon>Agrilactobacillus</taxon>
    </lineage>
</organism>
<dbReference type="SUPFAM" id="SSF54285">
    <property type="entry name" value="MoaD/ThiS"/>
    <property type="match status" value="1"/>
</dbReference>
<reference evidence="1 2" key="1">
    <citation type="journal article" date="2015" name="Genome Announc.">
        <title>Expanding the biotechnology potential of lactobacilli through comparative genomics of 213 strains and associated genera.</title>
        <authorList>
            <person name="Sun Z."/>
            <person name="Harris H.M."/>
            <person name="McCann A."/>
            <person name="Guo C."/>
            <person name="Argimon S."/>
            <person name="Zhang W."/>
            <person name="Yang X."/>
            <person name="Jeffery I.B."/>
            <person name="Cooney J.C."/>
            <person name="Kagawa T.F."/>
            <person name="Liu W."/>
            <person name="Song Y."/>
            <person name="Salvetti E."/>
            <person name="Wrobel A."/>
            <person name="Rasinkangas P."/>
            <person name="Parkhill J."/>
            <person name="Rea M.C."/>
            <person name="O'Sullivan O."/>
            <person name="Ritari J."/>
            <person name="Douillard F.P."/>
            <person name="Paul Ross R."/>
            <person name="Yang R."/>
            <person name="Briner A.E."/>
            <person name="Felis G.E."/>
            <person name="de Vos W.M."/>
            <person name="Barrangou R."/>
            <person name="Klaenhammer T.R."/>
            <person name="Caufield P.W."/>
            <person name="Cui Y."/>
            <person name="Zhang H."/>
            <person name="O'Toole P.W."/>
        </authorList>
    </citation>
    <scope>NUCLEOTIDE SEQUENCE [LARGE SCALE GENOMIC DNA]</scope>
    <source>
        <strain evidence="1 2">DSM 18527</strain>
    </source>
</reference>
<evidence type="ECO:0008006" key="3">
    <source>
        <dbReference type="Google" id="ProtNLM"/>
    </source>
</evidence>
<protein>
    <recommendedName>
        <fullName evidence="3">Molybdopterin synthase sulfur carrier subunit</fullName>
    </recommendedName>
</protein>
<dbReference type="InterPro" id="IPR016155">
    <property type="entry name" value="Mopterin_synth/thiamin_S_b"/>
</dbReference>
<dbReference type="InterPro" id="IPR012675">
    <property type="entry name" value="Beta-grasp_dom_sf"/>
</dbReference>
<dbReference type="Proteomes" id="UP000051236">
    <property type="component" value="Unassembled WGS sequence"/>
</dbReference>
<dbReference type="STRING" id="1423734.FC83_GL003149"/>
<dbReference type="EMBL" id="AZGA01000057">
    <property type="protein sequence ID" value="KRM33069.1"/>
    <property type="molecule type" value="Genomic_DNA"/>
</dbReference>
<evidence type="ECO:0000313" key="1">
    <source>
        <dbReference type="EMBL" id="KRM33069.1"/>
    </source>
</evidence>
<accession>A0A0R1XTH9</accession>
<sequence length="83" mass="8893">MIKIKLFAYLQEMVDANEIEVAFANDTPTTADLKQAVAGAYPVVAAYLPPVRLAVDEAFVGEEAVLDITETHEYALIPPVSGG</sequence>
<dbReference type="AlphaFoldDB" id="A0A0R1XTH9"/>